<protein>
    <submittedName>
        <fullName evidence="2">Dolichyl-phosphate beta-glucosyltransferase isoform X1</fullName>
    </submittedName>
</protein>
<dbReference type="OrthoDB" id="3784at2759"/>
<sequence length="77" mass="9236">MEYCKKYGSDKVAFDVELLYIARCLKIPIAEVAVNWTEIEGSKLVEVWSWLQMGRDLLFIRLRYMTGAWQLERRKYN</sequence>
<organism evidence="1 2">
    <name type="scientific">Lepidothrix coronata</name>
    <name type="common">blue-crowned manakin</name>
    <dbReference type="NCBI Taxonomy" id="321398"/>
    <lineage>
        <taxon>Eukaryota</taxon>
        <taxon>Metazoa</taxon>
        <taxon>Chordata</taxon>
        <taxon>Craniata</taxon>
        <taxon>Vertebrata</taxon>
        <taxon>Euteleostomi</taxon>
        <taxon>Archelosauria</taxon>
        <taxon>Archosauria</taxon>
        <taxon>Dinosauria</taxon>
        <taxon>Saurischia</taxon>
        <taxon>Theropoda</taxon>
        <taxon>Coelurosauria</taxon>
        <taxon>Aves</taxon>
        <taxon>Neognathae</taxon>
        <taxon>Neoaves</taxon>
        <taxon>Telluraves</taxon>
        <taxon>Australaves</taxon>
        <taxon>Passeriformes</taxon>
        <taxon>Pipridae</taxon>
        <taxon>Lepidothrix</taxon>
    </lineage>
</organism>
<keyword evidence="1" id="KW-1185">Reference proteome</keyword>
<proteinExistence type="predicted"/>
<dbReference type="GeneID" id="108499101"/>
<evidence type="ECO:0000313" key="2">
    <source>
        <dbReference type="RefSeq" id="XP_017674081.1"/>
    </source>
</evidence>
<evidence type="ECO:0000313" key="1">
    <source>
        <dbReference type="Proteomes" id="UP000504624"/>
    </source>
</evidence>
<reference evidence="2" key="1">
    <citation type="submission" date="2025-08" db="UniProtKB">
        <authorList>
            <consortium name="RefSeq"/>
        </authorList>
    </citation>
    <scope>IDENTIFICATION</scope>
</reference>
<dbReference type="Proteomes" id="UP000504624">
    <property type="component" value="Unplaced"/>
</dbReference>
<name>A0A6J0HJ92_9PASS</name>
<dbReference type="PANTHER" id="PTHR10859:SF91">
    <property type="entry name" value="DOLICHYL-PHOSPHATE BETA-GLUCOSYLTRANSFERASE"/>
    <property type="match status" value="1"/>
</dbReference>
<dbReference type="RefSeq" id="XP_017674081.1">
    <property type="nucleotide sequence ID" value="XM_017818592.1"/>
</dbReference>
<gene>
    <name evidence="2" type="primary">ALG5</name>
</gene>
<dbReference type="CTD" id="29880"/>
<dbReference type="PANTHER" id="PTHR10859">
    <property type="entry name" value="GLYCOSYL TRANSFERASE"/>
    <property type="match status" value="1"/>
</dbReference>
<dbReference type="GO" id="GO:0005789">
    <property type="term" value="C:endoplasmic reticulum membrane"/>
    <property type="evidence" value="ECO:0007669"/>
    <property type="project" value="TreeGrafter"/>
</dbReference>
<dbReference type="AlphaFoldDB" id="A0A6J0HJ92"/>
<dbReference type="GO" id="GO:0006487">
    <property type="term" value="P:protein N-linked glycosylation"/>
    <property type="evidence" value="ECO:0007669"/>
    <property type="project" value="TreeGrafter"/>
</dbReference>
<accession>A0A6J0HJ92</accession>